<gene>
    <name evidence="2" type="ORF">KUV26_03710</name>
</gene>
<evidence type="ECO:0000256" key="1">
    <source>
        <dbReference type="SAM" id="MobiDB-lite"/>
    </source>
</evidence>
<dbReference type="RefSeq" id="WP_222507345.1">
    <property type="nucleotide sequence ID" value="NZ_JAHVJA010000001.1"/>
</dbReference>
<protein>
    <recommendedName>
        <fullName evidence="4">Mu-like prophage FluMu N-terminal domain-containing protein</fullName>
    </recommendedName>
</protein>
<evidence type="ECO:0008006" key="4">
    <source>
        <dbReference type="Google" id="ProtNLM"/>
    </source>
</evidence>
<feature type="compositionally biased region" description="Acidic residues" evidence="1">
    <location>
        <begin position="68"/>
        <end position="82"/>
    </location>
</feature>
<keyword evidence="3" id="KW-1185">Reference proteome</keyword>
<reference evidence="2 3" key="1">
    <citation type="submission" date="2021-06" db="EMBL/GenBank/DDBJ databases">
        <title>50 bacteria genomes isolated from Dapeng, Shenzhen, China.</title>
        <authorList>
            <person name="Zheng W."/>
            <person name="Yu S."/>
            <person name="Huang Y."/>
        </authorList>
    </citation>
    <scope>NUCLEOTIDE SEQUENCE [LARGE SCALE GENOMIC DNA]</scope>
    <source>
        <strain evidence="2 3">DP1N14-2</strain>
    </source>
</reference>
<accession>A0ABS7NCF2</accession>
<sequence length="82" mass="8745">MFVKVKQTRHTKIGTLRPGVLDVSPLGERGREVVEALMEGENPPVVKLTKKQAETELAKVKSLVPEGSTDEGADGDEGSGSE</sequence>
<name>A0ABS7NCF2_9RHOB</name>
<evidence type="ECO:0000313" key="3">
    <source>
        <dbReference type="Proteomes" id="UP000766629"/>
    </source>
</evidence>
<proteinExistence type="predicted"/>
<organism evidence="2 3">
    <name type="scientific">Leisingera daeponensis</name>
    <dbReference type="NCBI Taxonomy" id="405746"/>
    <lineage>
        <taxon>Bacteria</taxon>
        <taxon>Pseudomonadati</taxon>
        <taxon>Pseudomonadota</taxon>
        <taxon>Alphaproteobacteria</taxon>
        <taxon>Rhodobacterales</taxon>
        <taxon>Roseobacteraceae</taxon>
        <taxon>Leisingera</taxon>
    </lineage>
</organism>
<comment type="caution">
    <text evidence="2">The sequence shown here is derived from an EMBL/GenBank/DDBJ whole genome shotgun (WGS) entry which is preliminary data.</text>
</comment>
<dbReference type="EMBL" id="JAHVJA010000001">
    <property type="protein sequence ID" value="MBY6138532.1"/>
    <property type="molecule type" value="Genomic_DNA"/>
</dbReference>
<dbReference type="Proteomes" id="UP000766629">
    <property type="component" value="Unassembled WGS sequence"/>
</dbReference>
<feature type="region of interest" description="Disordered" evidence="1">
    <location>
        <begin position="58"/>
        <end position="82"/>
    </location>
</feature>
<evidence type="ECO:0000313" key="2">
    <source>
        <dbReference type="EMBL" id="MBY6138532.1"/>
    </source>
</evidence>